<gene>
    <name evidence="1" type="ORF">DI556_04775</name>
</gene>
<evidence type="ECO:0000313" key="1">
    <source>
        <dbReference type="EMBL" id="PZQ51478.1"/>
    </source>
</evidence>
<dbReference type="EMBL" id="QFPW01000002">
    <property type="protein sequence ID" value="PZQ51478.1"/>
    <property type="molecule type" value="Genomic_DNA"/>
</dbReference>
<proteinExistence type="predicted"/>
<organism evidence="1 2">
    <name type="scientific">Rhodovulum sulfidophilum</name>
    <name type="common">Rhodobacter sulfidophilus</name>
    <dbReference type="NCBI Taxonomy" id="35806"/>
    <lineage>
        <taxon>Bacteria</taxon>
        <taxon>Pseudomonadati</taxon>
        <taxon>Pseudomonadota</taxon>
        <taxon>Alphaproteobacteria</taxon>
        <taxon>Rhodobacterales</taxon>
        <taxon>Paracoccaceae</taxon>
        <taxon>Rhodovulum</taxon>
    </lineage>
</organism>
<name>A0A2W5NG91_RHOSU</name>
<dbReference type="Proteomes" id="UP000249185">
    <property type="component" value="Unassembled WGS sequence"/>
</dbReference>
<comment type="caution">
    <text evidence="1">The sequence shown here is derived from an EMBL/GenBank/DDBJ whole genome shotgun (WGS) entry which is preliminary data.</text>
</comment>
<reference evidence="1 2" key="1">
    <citation type="submission" date="2017-08" db="EMBL/GenBank/DDBJ databases">
        <title>Infants hospitalized years apart are colonized by the same room-sourced microbial strains.</title>
        <authorList>
            <person name="Brooks B."/>
            <person name="Olm M.R."/>
            <person name="Firek B.A."/>
            <person name="Baker R."/>
            <person name="Thomas B.C."/>
            <person name="Morowitz M.J."/>
            <person name="Banfield J.F."/>
        </authorList>
    </citation>
    <scope>NUCLEOTIDE SEQUENCE [LARGE SCALE GENOMIC DNA]</scope>
    <source>
        <strain evidence="1">S2_005_002_R2_34</strain>
    </source>
</reference>
<dbReference type="InterPro" id="IPR021352">
    <property type="entry name" value="DUF2971"/>
</dbReference>
<sequence length="297" mass="34534">MELPAALYRYRGYSEDDLGSSDNRQRMELEIREALRGRAWFSTLSSQNDPFDTKPRFRPSAPWEITRYVEDMRRATREKYFPISQRKIDELIDGIGQDRKIAKANRRKALNSLTPSAKEAHDNILEHANICCFSTSPLDILMWSYYGRSHSSFCYELSLDKSMIYKDNLDILPIFYVEDRPLVRDTDIITYSSYCSGEIQFGPDLQDIVLEAKSHFDRAFLLTKSDHWKHEREWRAIGDINMKPGYQSVAPYKCSEIVLGCNASREFSEFIKKFVSGNVPVRRAVASRSEYSLSLRD</sequence>
<dbReference type="Pfam" id="PF11185">
    <property type="entry name" value="DUF2971"/>
    <property type="match status" value="1"/>
</dbReference>
<accession>A0A2W5NG91</accession>
<evidence type="ECO:0008006" key="3">
    <source>
        <dbReference type="Google" id="ProtNLM"/>
    </source>
</evidence>
<dbReference type="AlphaFoldDB" id="A0A2W5NG91"/>
<protein>
    <recommendedName>
        <fullName evidence="3">DUF2971 domain-containing protein</fullName>
    </recommendedName>
</protein>
<evidence type="ECO:0000313" key="2">
    <source>
        <dbReference type="Proteomes" id="UP000249185"/>
    </source>
</evidence>